<name>A0ABS5P6G8_9FLAO</name>
<keyword evidence="3" id="KW-1185">Reference proteome</keyword>
<evidence type="ECO:0000313" key="3">
    <source>
        <dbReference type="Proteomes" id="UP000722625"/>
    </source>
</evidence>
<sequence>MSRLPSLQNVLNATLKTVLRFPLETITTVLGTIIAIILNEKEYNDPNKELYEKALMSCSLCLVLFLSVSLYFLASKKSNLLRLLTSLALGSLIILFVFNFHKNVTDLEIQQFFVLNIALHLLVSFAGFIPRKYNQDEFWEFNKQLFLRILTAGLYSVVLYSGLALAILAIDKLFKVEFYNHIYFHVFFVIAGIFNTIFFLNGVPETNNSEDPLVLNYPKGLKNFTQYVLLPLISLYLVILICYEAKILVTLSLPVGWVSYLVLVFAIFGILSFLLVHPIATETNNLWMRTFSRWFYFLLIPLLGLLFWAILYRINLYGFTNERYYVLLLSIWLCIVVAYFLIQKQPKIKFIPISMCLAGLFSIVGPQSANSISKISQLSRFETFMQNTHHKKLSFKEEQDLSSIVSFLENNYGVEVMIPYAKNKLDALLKKDKDPGDYKIMEALGYEYRASYDREDKNKNEFYYYYYENDQNVIENIHGYDMSFNLSSYEKNFECKDCLTIENKSYSLKSTVVDSGFTLQINQEIIPLPITDFVNKNPEFDRNSNVNKKIIQNVETPKYKIVISYLNTNGKIVKNKKVLNNYNIKVLVKIKN</sequence>
<keyword evidence="1" id="KW-1133">Transmembrane helix</keyword>
<feature type="transmembrane region" description="Helical" evidence="1">
    <location>
        <begin position="255"/>
        <end position="274"/>
    </location>
</feature>
<dbReference type="InterPro" id="IPR025291">
    <property type="entry name" value="DUF4153"/>
</dbReference>
<feature type="transmembrane region" description="Helical" evidence="1">
    <location>
        <begin position="20"/>
        <end position="38"/>
    </location>
</feature>
<organism evidence="2 3">
    <name type="scientific">Flavobacterium psychroterrae</name>
    <dbReference type="NCBI Taxonomy" id="2133767"/>
    <lineage>
        <taxon>Bacteria</taxon>
        <taxon>Pseudomonadati</taxon>
        <taxon>Bacteroidota</taxon>
        <taxon>Flavobacteriia</taxon>
        <taxon>Flavobacteriales</taxon>
        <taxon>Flavobacteriaceae</taxon>
        <taxon>Flavobacterium</taxon>
    </lineage>
</organism>
<feature type="transmembrane region" description="Helical" evidence="1">
    <location>
        <begin position="224"/>
        <end position="243"/>
    </location>
</feature>
<evidence type="ECO:0000256" key="1">
    <source>
        <dbReference type="SAM" id="Phobius"/>
    </source>
</evidence>
<feature type="transmembrane region" description="Helical" evidence="1">
    <location>
        <begin position="80"/>
        <end position="100"/>
    </location>
</feature>
<feature type="transmembrane region" description="Helical" evidence="1">
    <location>
        <begin position="149"/>
        <end position="170"/>
    </location>
</feature>
<keyword evidence="1" id="KW-0812">Transmembrane</keyword>
<reference evidence="2 3" key="1">
    <citation type="journal article" date="2018" name="Int. J. Syst. Evol. Microbiol.">
        <title>Flavobacterium chryseum sp. nov. and Flavobacterium psychroterrae sp. nov., novel environmental bacteria isolated from Antarctica.</title>
        <authorList>
            <person name="Kralova S."/>
            <person name="Svec P."/>
            <person name="Busse H.J."/>
            <person name="Stankova E."/>
            <person name="Vaczi P."/>
            <person name="Sedlacek I."/>
        </authorList>
    </citation>
    <scope>NUCLEOTIDE SEQUENCE [LARGE SCALE GENOMIC DNA]</scope>
    <source>
        <strain evidence="2 3">CCM 8827</strain>
    </source>
</reference>
<proteinExistence type="predicted"/>
<evidence type="ECO:0000313" key="2">
    <source>
        <dbReference type="EMBL" id="MBS7229884.1"/>
    </source>
</evidence>
<dbReference type="Pfam" id="PF13687">
    <property type="entry name" value="DUF4153"/>
    <property type="match status" value="1"/>
</dbReference>
<dbReference type="RefSeq" id="WP_213294839.1">
    <property type="nucleotide sequence ID" value="NZ_JAGYVZ010000002.1"/>
</dbReference>
<dbReference type="EMBL" id="JAGYVZ010000002">
    <property type="protein sequence ID" value="MBS7229884.1"/>
    <property type="molecule type" value="Genomic_DNA"/>
</dbReference>
<feature type="transmembrane region" description="Helical" evidence="1">
    <location>
        <begin position="50"/>
        <end position="74"/>
    </location>
</feature>
<feature type="transmembrane region" description="Helical" evidence="1">
    <location>
        <begin position="182"/>
        <end position="204"/>
    </location>
</feature>
<protein>
    <submittedName>
        <fullName evidence="2">DUF4153 domain-containing protein</fullName>
    </submittedName>
</protein>
<dbReference type="Proteomes" id="UP000722625">
    <property type="component" value="Unassembled WGS sequence"/>
</dbReference>
<gene>
    <name evidence="2" type="ORF">KHA90_02510</name>
</gene>
<accession>A0ABS5P6G8</accession>
<comment type="caution">
    <text evidence="2">The sequence shown here is derived from an EMBL/GenBank/DDBJ whole genome shotgun (WGS) entry which is preliminary data.</text>
</comment>
<keyword evidence="1" id="KW-0472">Membrane</keyword>
<feature type="transmembrane region" description="Helical" evidence="1">
    <location>
        <begin position="324"/>
        <end position="342"/>
    </location>
</feature>
<feature type="transmembrane region" description="Helical" evidence="1">
    <location>
        <begin position="112"/>
        <end position="129"/>
    </location>
</feature>
<feature type="transmembrane region" description="Helical" evidence="1">
    <location>
        <begin position="294"/>
        <end position="312"/>
    </location>
</feature>